<dbReference type="InterPro" id="IPR012505">
    <property type="entry name" value="YbbR"/>
</dbReference>
<dbReference type="Pfam" id="PF07949">
    <property type="entry name" value="YbbR"/>
    <property type="match status" value="4"/>
</dbReference>
<reference evidence="2 3" key="1">
    <citation type="submission" date="2017-09" db="EMBL/GenBank/DDBJ databases">
        <title>Large-scale bioinformatics analysis of Bacillus genomes uncovers conserved roles of natural products in bacterial physiology.</title>
        <authorList>
            <consortium name="Agbiome Team Llc"/>
            <person name="Bleich R.M."/>
            <person name="Grubbs K.J."/>
            <person name="Santa Maria K.C."/>
            <person name="Allen S.E."/>
            <person name="Farag S."/>
            <person name="Shank E.A."/>
            <person name="Bowers A."/>
        </authorList>
    </citation>
    <scope>NUCLEOTIDE SEQUENCE [LARGE SCALE GENOMIC DNA]</scope>
    <source>
        <strain evidence="2 3">AFS060060</strain>
    </source>
</reference>
<feature type="compositionally biased region" description="Polar residues" evidence="1">
    <location>
        <begin position="430"/>
        <end position="443"/>
    </location>
</feature>
<sequence length="497" mass="54014">MDKLMENHWFLKGISLLLACMLFMSATLTEKNTTSGILPFANDTKETLTNYEINLKYDEEKYIVSGIPAEGVKVKLEGPKASVATAKAKKQFDIPIDLRDSPKGTYEISLKTNGLPDDVKGTVQPSTIKVTLHEKARKYVHVDLKLSNEDQMPAGATLEKSSIKPDTVEVVGTKEEIESISSAKAYVDLKGVNKTVTKTPEVTLYNKEGKRLNVRTSPSKISVTLNVATQTTANNTEKTVPVTYTKKGSLAEGLAVTNISVEPREVTIAGPKDILDNIQSLEGVEVDLSQLTESTTFDASVLLPKGVTSAKPNQVKVSVGVQKTKQTKTKTKTIDGIPIQKNGLSKDVTAQLISPQDGKISVDISGEASIVDKITAAQITAVINLQNVSSGTKDISIQVSGPGNISIEPKQKSAKVTIVKKEKPDKEVQGNGQQPDSNTNQENQNEKPKNPESNQEKETEQENNQNQNQDKDKETSQEPTVDNHNQKEQEKGANHNG</sequence>
<dbReference type="Gene3D" id="2.170.120.30">
    <property type="match status" value="2"/>
</dbReference>
<accession>A0A9X7BIX5</accession>
<evidence type="ECO:0000313" key="2">
    <source>
        <dbReference type="EMBL" id="PFV26600.1"/>
    </source>
</evidence>
<proteinExistence type="predicted"/>
<dbReference type="Gene3D" id="2.170.120.40">
    <property type="entry name" value="YbbR-like domain"/>
    <property type="match status" value="2"/>
</dbReference>
<dbReference type="AlphaFoldDB" id="A0A9X7BIX5"/>
<dbReference type="FunFam" id="2.170.120.40:FF:000001">
    <property type="entry name" value="YbbR-like domain-containing protein ybbR"/>
    <property type="match status" value="1"/>
</dbReference>
<dbReference type="PANTHER" id="PTHR37804">
    <property type="entry name" value="CDAA REGULATORY PROTEIN CDAR"/>
    <property type="match status" value="1"/>
</dbReference>
<dbReference type="PANTHER" id="PTHR37804:SF1">
    <property type="entry name" value="CDAA REGULATORY PROTEIN CDAR"/>
    <property type="match status" value="1"/>
</dbReference>
<feature type="region of interest" description="Disordered" evidence="1">
    <location>
        <begin position="421"/>
        <end position="497"/>
    </location>
</feature>
<evidence type="ECO:0000256" key="1">
    <source>
        <dbReference type="SAM" id="MobiDB-lite"/>
    </source>
</evidence>
<dbReference type="InterPro" id="IPR053154">
    <property type="entry name" value="c-di-AMP_regulator"/>
</dbReference>
<evidence type="ECO:0000313" key="3">
    <source>
        <dbReference type="Proteomes" id="UP000223366"/>
    </source>
</evidence>
<dbReference type="Proteomes" id="UP000223366">
    <property type="component" value="Unassembled WGS sequence"/>
</dbReference>
<gene>
    <name evidence="2" type="ORF">COK99_26875</name>
</gene>
<feature type="compositionally biased region" description="Basic and acidic residues" evidence="1">
    <location>
        <begin position="444"/>
        <end position="460"/>
    </location>
</feature>
<dbReference type="RefSeq" id="WP_098686040.1">
    <property type="nucleotide sequence ID" value="NZ_JBALMZ010000275.1"/>
</dbReference>
<evidence type="ECO:0008006" key="4">
    <source>
        <dbReference type="Google" id="ProtNLM"/>
    </source>
</evidence>
<dbReference type="EMBL" id="NVDU01000076">
    <property type="protein sequence ID" value="PFV26600.1"/>
    <property type="molecule type" value="Genomic_DNA"/>
</dbReference>
<protein>
    <recommendedName>
        <fullName evidence="4">YbbR-like domain-containing protein</fullName>
    </recommendedName>
</protein>
<organism evidence="2 3">
    <name type="scientific">Bacillus thuringiensis</name>
    <dbReference type="NCBI Taxonomy" id="1428"/>
    <lineage>
        <taxon>Bacteria</taxon>
        <taxon>Bacillati</taxon>
        <taxon>Bacillota</taxon>
        <taxon>Bacilli</taxon>
        <taxon>Bacillales</taxon>
        <taxon>Bacillaceae</taxon>
        <taxon>Bacillus</taxon>
        <taxon>Bacillus cereus group</taxon>
    </lineage>
</organism>
<comment type="caution">
    <text evidence="2">The sequence shown here is derived from an EMBL/GenBank/DDBJ whole genome shotgun (WGS) entry which is preliminary data.</text>
</comment>
<name>A0A9X7BIX5_BACTU</name>
<feature type="compositionally biased region" description="Basic and acidic residues" evidence="1">
    <location>
        <begin position="484"/>
        <end position="497"/>
    </location>
</feature>